<dbReference type="AlphaFoldDB" id="A0A1X2IG92"/>
<gene>
    <name evidence="2" type="ORF">BCR42DRAFT_415972</name>
</gene>
<sequence length="76" mass="8416">LVVWGRANLFSFAFFLTFFASLWGPRADVALHKISCDVALHKSLAACKLETVIVQVGGSFELLSFGQRSYQNHKGL</sequence>
<evidence type="ECO:0000313" key="2">
    <source>
        <dbReference type="EMBL" id="ORZ15822.1"/>
    </source>
</evidence>
<keyword evidence="1" id="KW-1133">Transmembrane helix</keyword>
<evidence type="ECO:0000256" key="1">
    <source>
        <dbReference type="SAM" id="Phobius"/>
    </source>
</evidence>
<dbReference type="Proteomes" id="UP000193560">
    <property type="component" value="Unassembled WGS sequence"/>
</dbReference>
<proteinExistence type="predicted"/>
<keyword evidence="3" id="KW-1185">Reference proteome</keyword>
<feature type="transmembrane region" description="Helical" evidence="1">
    <location>
        <begin position="6"/>
        <end position="24"/>
    </location>
</feature>
<accession>A0A1X2IG92</accession>
<comment type="caution">
    <text evidence="2">The sequence shown here is derived from an EMBL/GenBank/DDBJ whole genome shotgun (WGS) entry which is preliminary data.</text>
</comment>
<dbReference type="EMBL" id="MCGE01000012">
    <property type="protein sequence ID" value="ORZ15822.1"/>
    <property type="molecule type" value="Genomic_DNA"/>
</dbReference>
<feature type="non-terminal residue" evidence="2">
    <location>
        <position position="1"/>
    </location>
</feature>
<name>A0A1X2IG92_9FUNG</name>
<protein>
    <submittedName>
        <fullName evidence="2">Uncharacterized protein</fullName>
    </submittedName>
</protein>
<evidence type="ECO:0000313" key="3">
    <source>
        <dbReference type="Proteomes" id="UP000193560"/>
    </source>
</evidence>
<reference evidence="2 3" key="1">
    <citation type="submission" date="2016-07" db="EMBL/GenBank/DDBJ databases">
        <title>Pervasive Adenine N6-methylation of Active Genes in Fungi.</title>
        <authorList>
            <consortium name="DOE Joint Genome Institute"/>
            <person name="Mondo S.J."/>
            <person name="Dannebaum R.O."/>
            <person name="Kuo R.C."/>
            <person name="Labutti K."/>
            <person name="Haridas S."/>
            <person name="Kuo A."/>
            <person name="Salamov A."/>
            <person name="Ahrendt S.R."/>
            <person name="Lipzen A."/>
            <person name="Sullivan W."/>
            <person name="Andreopoulos W.B."/>
            <person name="Clum A."/>
            <person name="Lindquist E."/>
            <person name="Daum C."/>
            <person name="Ramamoorthy G.K."/>
            <person name="Gryganskyi A."/>
            <person name="Culley D."/>
            <person name="Magnuson J.K."/>
            <person name="James T.Y."/>
            <person name="O'Malley M.A."/>
            <person name="Stajich J.E."/>
            <person name="Spatafora J.W."/>
            <person name="Visel A."/>
            <person name="Grigoriev I.V."/>
        </authorList>
    </citation>
    <scope>NUCLEOTIDE SEQUENCE [LARGE SCALE GENOMIC DNA]</scope>
    <source>
        <strain evidence="2 3">NRRL 1336</strain>
    </source>
</reference>
<keyword evidence="1" id="KW-0812">Transmembrane</keyword>
<keyword evidence="1" id="KW-0472">Membrane</keyword>
<organism evidence="2 3">
    <name type="scientific">Absidia repens</name>
    <dbReference type="NCBI Taxonomy" id="90262"/>
    <lineage>
        <taxon>Eukaryota</taxon>
        <taxon>Fungi</taxon>
        <taxon>Fungi incertae sedis</taxon>
        <taxon>Mucoromycota</taxon>
        <taxon>Mucoromycotina</taxon>
        <taxon>Mucoromycetes</taxon>
        <taxon>Mucorales</taxon>
        <taxon>Cunninghamellaceae</taxon>
        <taxon>Absidia</taxon>
    </lineage>
</organism>